<dbReference type="Proteomes" id="UP000006718">
    <property type="component" value="Chromosome 11"/>
</dbReference>
<evidence type="ECO:0000256" key="5">
    <source>
        <dbReference type="ARBA" id="ARBA00023136"/>
    </source>
</evidence>
<keyword evidence="11" id="KW-1185">Reference proteome</keyword>
<dbReference type="PANTHER" id="PTHR31247:SF8">
    <property type="entry name" value="TRANSMEMBRANE PROTEIN 198B"/>
    <property type="match status" value="1"/>
</dbReference>
<evidence type="ECO:0000256" key="6">
    <source>
        <dbReference type="ARBA" id="ARBA00049737"/>
    </source>
</evidence>
<dbReference type="GeneTree" id="ENSGT00390000016940"/>
<evidence type="ECO:0000256" key="4">
    <source>
        <dbReference type="ARBA" id="ARBA00022989"/>
    </source>
</evidence>
<keyword evidence="3 8" id="KW-0812">Transmembrane</keyword>
<evidence type="ECO:0000313" key="11">
    <source>
        <dbReference type="Proteomes" id="UP000006718"/>
    </source>
</evidence>
<protein>
    <recommendedName>
        <fullName evidence="6">Transmembrane protein 198</fullName>
    </recommendedName>
</protein>
<dbReference type="Bgee" id="ENSMMUG00000051937">
    <property type="expression patterns" value="Expressed in ileum and 20 other cell types or tissues"/>
</dbReference>
<sequence length="178" mass="19165">MRGADISPSVTTFSLALEEVLPPLAVTSDPRPFNQQLPEPPDPRCVLEPQDNPEVAPAPVCALCCCFGIIYCCFGYRCFKTVMFLSGLLSGASYCATSWVLLGIWPALGALGALAQWKLMPGEHGGHTSGELVLWYRSKVMPEEHGGHTNALFPESSRVPTGTRTPGHSPLRRPGPGF</sequence>
<evidence type="ECO:0000256" key="3">
    <source>
        <dbReference type="ARBA" id="ARBA00022692"/>
    </source>
</evidence>
<dbReference type="GO" id="GO:0016020">
    <property type="term" value="C:membrane"/>
    <property type="evidence" value="ECO:0007669"/>
    <property type="project" value="UniProtKB-SubCell"/>
</dbReference>
<dbReference type="RefSeq" id="XP_028685421.1">
    <property type="nucleotide sequence ID" value="XM_028829588.1"/>
</dbReference>
<feature type="transmembrane region" description="Helical" evidence="8">
    <location>
        <begin position="91"/>
        <end position="115"/>
    </location>
</feature>
<dbReference type="Ensembl" id="ENSMMUT00000101512.1">
    <property type="protein sequence ID" value="ENSMMUP00000062769.1"/>
    <property type="gene ID" value="ENSMMUG00000051937.1"/>
</dbReference>
<evidence type="ECO:0000256" key="2">
    <source>
        <dbReference type="ARBA" id="ARBA00006244"/>
    </source>
</evidence>
<dbReference type="InterPro" id="IPR040236">
    <property type="entry name" value="TMEM198"/>
</dbReference>
<dbReference type="InterPro" id="IPR025256">
    <property type="entry name" value="TM7S3/TM198-like_dom"/>
</dbReference>
<evidence type="ECO:0000259" key="9">
    <source>
        <dbReference type="Pfam" id="PF13886"/>
    </source>
</evidence>
<name>A0A5F7ZDR2_MACMU</name>
<feature type="region of interest" description="Disordered" evidence="7">
    <location>
        <begin position="148"/>
        <end position="178"/>
    </location>
</feature>
<dbReference type="Pfam" id="PF13886">
    <property type="entry name" value="TM7S3_TM198"/>
    <property type="match status" value="1"/>
</dbReference>
<dbReference type="GeneID" id="707807"/>
<evidence type="ECO:0000313" key="10">
    <source>
        <dbReference type="Ensembl" id="ENSMMUP00000062769.1"/>
    </source>
</evidence>
<accession>A0A5F7ZDR2</accession>
<dbReference type="STRING" id="9544.ENSMMUP00000062769"/>
<dbReference type="AlphaFoldDB" id="A0A5F7ZDR2"/>
<keyword evidence="5 8" id="KW-0472">Membrane</keyword>
<gene>
    <name evidence="10" type="primary">LOC707807</name>
</gene>
<organism evidence="10 11">
    <name type="scientific">Macaca mulatta</name>
    <name type="common">Rhesus macaque</name>
    <dbReference type="NCBI Taxonomy" id="9544"/>
    <lineage>
        <taxon>Eukaryota</taxon>
        <taxon>Metazoa</taxon>
        <taxon>Chordata</taxon>
        <taxon>Craniata</taxon>
        <taxon>Vertebrata</taxon>
        <taxon>Euteleostomi</taxon>
        <taxon>Mammalia</taxon>
        <taxon>Eutheria</taxon>
        <taxon>Euarchontoglires</taxon>
        <taxon>Primates</taxon>
        <taxon>Haplorrhini</taxon>
        <taxon>Catarrhini</taxon>
        <taxon>Cercopithecidae</taxon>
        <taxon>Cercopithecinae</taxon>
        <taxon>Macaca</taxon>
    </lineage>
</organism>
<reference evidence="10" key="2">
    <citation type="submission" date="2019-01" db="EMBL/GenBank/DDBJ databases">
        <authorList>
            <person name="Graves T."/>
            <person name="Eichler E.E."/>
            <person name="Wilson R.K."/>
        </authorList>
    </citation>
    <scope>NUCLEOTIDE SEQUENCE [LARGE SCALE GENOMIC DNA]</scope>
    <source>
        <strain evidence="10">17573</strain>
    </source>
</reference>
<dbReference type="InParanoid" id="A0A5F7ZDR2"/>
<feature type="transmembrane region" description="Helical" evidence="8">
    <location>
        <begin position="56"/>
        <end position="79"/>
    </location>
</feature>
<reference evidence="10" key="3">
    <citation type="submission" date="2025-08" db="UniProtKB">
        <authorList>
            <consortium name="Ensembl"/>
        </authorList>
    </citation>
    <scope>IDENTIFICATION</scope>
    <source>
        <strain evidence="10">17573</strain>
    </source>
</reference>
<evidence type="ECO:0000256" key="7">
    <source>
        <dbReference type="SAM" id="MobiDB-lite"/>
    </source>
</evidence>
<comment type="similarity">
    <text evidence="2">Belongs to the TMEM198 family.</text>
</comment>
<reference evidence="10" key="4">
    <citation type="submission" date="2025-09" db="UniProtKB">
        <authorList>
            <consortium name="Ensembl"/>
        </authorList>
    </citation>
    <scope>IDENTIFICATION</scope>
    <source>
        <strain evidence="10">17573</strain>
    </source>
</reference>
<evidence type="ECO:0000256" key="1">
    <source>
        <dbReference type="ARBA" id="ARBA00004141"/>
    </source>
</evidence>
<dbReference type="VEuPathDB" id="HostDB:ENSMMUG00000051937"/>
<comment type="subcellular location">
    <subcellularLocation>
        <location evidence="1">Membrane</location>
        <topology evidence="1">Multi-pass membrane protein</topology>
    </subcellularLocation>
</comment>
<reference evidence="11" key="1">
    <citation type="journal article" date="2007" name="Science">
        <title>Evolutionary and biomedical insights from the rhesus macaque genome.</title>
        <authorList>
            <person name="Gibbs R.A."/>
            <person name="Rogers J."/>
            <person name="Katze M.G."/>
            <person name="Bumgarner R."/>
            <person name="Weinstock G.M."/>
            <person name="Mardis E.R."/>
            <person name="Remington K.A."/>
            <person name="Strausberg R.L."/>
            <person name="Venter J.C."/>
            <person name="Wilson R.K."/>
            <person name="Batzer M.A."/>
            <person name="Bustamante C.D."/>
            <person name="Eichler E.E."/>
            <person name="Hahn M.W."/>
            <person name="Hardison R.C."/>
            <person name="Makova K.D."/>
            <person name="Miller W."/>
            <person name="Milosavljevic A."/>
            <person name="Palermo R.E."/>
            <person name="Siepel A."/>
            <person name="Sikela J.M."/>
            <person name="Attaway T."/>
            <person name="Bell S."/>
            <person name="Bernard K.E."/>
            <person name="Buhay C.J."/>
            <person name="Chandrabose M.N."/>
            <person name="Dao M."/>
            <person name="Davis C."/>
            <person name="Delehaunty K.D."/>
            <person name="Ding Y."/>
            <person name="Dinh H.H."/>
            <person name="Dugan-Rocha S."/>
            <person name="Fulton L.A."/>
            <person name="Gabisi R.A."/>
            <person name="Garner T.T."/>
            <person name="Godfrey J."/>
            <person name="Hawes A.C."/>
            <person name="Hernandez J."/>
            <person name="Hines S."/>
            <person name="Holder M."/>
            <person name="Hume J."/>
            <person name="Jhangiani S.N."/>
            <person name="Joshi V."/>
            <person name="Khan Z.M."/>
            <person name="Kirkness E.F."/>
            <person name="Cree A."/>
            <person name="Fowler R.G."/>
            <person name="Lee S."/>
            <person name="Lewis L.R."/>
            <person name="Li Z."/>
            <person name="Liu Y.-S."/>
            <person name="Moore S.M."/>
            <person name="Muzny D."/>
            <person name="Nazareth L.V."/>
            <person name="Ngo D.N."/>
            <person name="Okwuonu G.O."/>
            <person name="Pai G."/>
            <person name="Parker D."/>
            <person name="Paul H.A."/>
            <person name="Pfannkoch C."/>
            <person name="Pohl C.S."/>
            <person name="Rogers Y.-H.C."/>
            <person name="Ruiz S.J."/>
            <person name="Sabo A."/>
            <person name="Santibanez J."/>
            <person name="Schneider B.W."/>
            <person name="Smith S.M."/>
            <person name="Sodergren E."/>
            <person name="Svatek A.F."/>
            <person name="Utterback T.R."/>
            <person name="Vattathil S."/>
            <person name="Warren W."/>
            <person name="White C.S."/>
            <person name="Chinwalla A.T."/>
            <person name="Feng Y."/>
            <person name="Halpern A.L."/>
            <person name="Hillier L.W."/>
            <person name="Huang X."/>
            <person name="Minx P."/>
            <person name="Nelson J.O."/>
            <person name="Pepin K.H."/>
            <person name="Qin X."/>
            <person name="Sutton G.G."/>
            <person name="Venter E."/>
            <person name="Walenz B.P."/>
            <person name="Wallis J.W."/>
            <person name="Worley K.C."/>
            <person name="Yang S.-P."/>
            <person name="Jones S.M."/>
            <person name="Marra M.A."/>
            <person name="Rocchi M."/>
            <person name="Schein J.E."/>
            <person name="Baertsch R."/>
            <person name="Clarke L."/>
            <person name="Csuros M."/>
            <person name="Glasscock J."/>
            <person name="Harris R.A."/>
            <person name="Havlak P."/>
            <person name="Jackson A.R."/>
            <person name="Jiang H."/>
            <person name="Liu Y."/>
            <person name="Messina D.N."/>
            <person name="Shen Y."/>
            <person name="Song H.X.-Z."/>
            <person name="Wylie T."/>
            <person name="Zhang L."/>
            <person name="Birney E."/>
            <person name="Han K."/>
            <person name="Konkel M.K."/>
            <person name="Lee J."/>
            <person name="Smit A.F.A."/>
            <person name="Ullmer B."/>
            <person name="Wang H."/>
            <person name="Xing J."/>
            <person name="Burhans R."/>
            <person name="Cheng Z."/>
            <person name="Karro J.E."/>
            <person name="Ma J."/>
            <person name="Raney B."/>
            <person name="She X."/>
            <person name="Cox M.J."/>
            <person name="Demuth J.P."/>
            <person name="Dumas L.J."/>
            <person name="Han S.-G."/>
            <person name="Hopkins J."/>
            <person name="Karimpour-Fard A."/>
            <person name="Kim Y.H."/>
            <person name="Pollack J.R."/>
            <person name="Vinar T."/>
            <person name="Addo-Quaye C."/>
            <person name="Degenhardt J."/>
            <person name="Denby A."/>
            <person name="Hubisz M.J."/>
            <person name="Indap A."/>
            <person name="Kosiol C."/>
            <person name="Lahn B.T."/>
            <person name="Lawson H.A."/>
            <person name="Marklein A."/>
            <person name="Nielsen R."/>
            <person name="Vallender E.J."/>
            <person name="Clark A.G."/>
            <person name="Ferguson B."/>
            <person name="Hernandez R.D."/>
            <person name="Hirani K."/>
            <person name="Kehrer-Sawatzki H."/>
            <person name="Kolb J."/>
            <person name="Patil S."/>
            <person name="Pu L.-L."/>
            <person name="Ren Y."/>
            <person name="Smith D.G."/>
            <person name="Wheeler D.A."/>
            <person name="Schenck I."/>
            <person name="Ball E.V."/>
            <person name="Chen R."/>
            <person name="Cooper D.N."/>
            <person name="Giardine B."/>
            <person name="Hsu F."/>
            <person name="Kent W.J."/>
            <person name="Lesk A."/>
            <person name="Nelson D.L."/>
            <person name="O'brien W.E."/>
            <person name="Pruefer K."/>
            <person name="Stenson P.D."/>
            <person name="Wallace J.C."/>
            <person name="Ke H."/>
            <person name="Liu X.-M."/>
            <person name="Wang P."/>
            <person name="Xiang A.P."/>
            <person name="Yang F."/>
            <person name="Barber G.P."/>
            <person name="Haussler D."/>
            <person name="Karolchik D."/>
            <person name="Kern A.D."/>
            <person name="Kuhn R.M."/>
            <person name="Smith K.E."/>
            <person name="Zwieg A.S."/>
        </authorList>
    </citation>
    <scope>NUCLEOTIDE SEQUENCE [LARGE SCALE GENOMIC DNA]</scope>
    <source>
        <strain evidence="11">17573</strain>
    </source>
</reference>
<evidence type="ECO:0000256" key="8">
    <source>
        <dbReference type="SAM" id="Phobius"/>
    </source>
</evidence>
<dbReference type="PANTHER" id="PTHR31247">
    <property type="entry name" value="TRANSMEMBRANE PROTEIN 198 FAMILY MEMBER"/>
    <property type="match status" value="1"/>
</dbReference>
<keyword evidence="4 8" id="KW-1133">Transmembrane helix</keyword>
<proteinExistence type="inferred from homology"/>
<feature type="domain" description="TM7S3/TM198-like" evidence="9">
    <location>
        <begin position="61"/>
        <end position="94"/>
    </location>
</feature>